<organism evidence="1 2">
    <name type="scientific">Etheostoma spectabile</name>
    <name type="common">orangethroat darter</name>
    <dbReference type="NCBI Taxonomy" id="54343"/>
    <lineage>
        <taxon>Eukaryota</taxon>
        <taxon>Metazoa</taxon>
        <taxon>Chordata</taxon>
        <taxon>Craniata</taxon>
        <taxon>Vertebrata</taxon>
        <taxon>Euteleostomi</taxon>
        <taxon>Actinopterygii</taxon>
        <taxon>Neopterygii</taxon>
        <taxon>Teleostei</taxon>
        <taxon>Neoteleostei</taxon>
        <taxon>Acanthomorphata</taxon>
        <taxon>Eupercaria</taxon>
        <taxon>Perciformes</taxon>
        <taxon>Percoidei</taxon>
        <taxon>Percidae</taxon>
        <taxon>Etheostomatinae</taxon>
        <taxon>Etheostoma</taxon>
    </lineage>
</organism>
<gene>
    <name evidence="1" type="ORF">FQN60_010692</name>
</gene>
<evidence type="ECO:0000313" key="1">
    <source>
        <dbReference type="EMBL" id="KAA8579352.1"/>
    </source>
</evidence>
<sequence length="54" mass="6051">MEVSMRSDMACPTGIEGYWGASFKRAYPSAASDWQVMFQTAQPGELPISLHTRR</sequence>
<comment type="caution">
    <text evidence="1">The sequence shown here is derived from an EMBL/GenBank/DDBJ whole genome shotgun (WGS) entry which is preliminary data.</text>
</comment>
<name>A0A5J5CC55_9PERO</name>
<dbReference type="EMBL" id="VOFY01000029">
    <property type="protein sequence ID" value="KAA8579352.1"/>
    <property type="molecule type" value="Genomic_DNA"/>
</dbReference>
<evidence type="ECO:0000313" key="2">
    <source>
        <dbReference type="Proteomes" id="UP000327493"/>
    </source>
</evidence>
<protein>
    <submittedName>
        <fullName evidence="1">Uncharacterized protein</fullName>
    </submittedName>
</protein>
<reference evidence="1 2" key="1">
    <citation type="submission" date="2019-08" db="EMBL/GenBank/DDBJ databases">
        <title>A chromosome-level genome assembly, high-density linkage maps, and genome scans reveal the genomic architecture of hybrid incompatibilities underlying speciation via character displacement in darters (Percidae: Etheostominae).</title>
        <authorList>
            <person name="Moran R.L."/>
            <person name="Catchen J.M."/>
            <person name="Fuller R.C."/>
        </authorList>
    </citation>
    <scope>NUCLEOTIDE SEQUENCE [LARGE SCALE GENOMIC DNA]</scope>
    <source>
        <strain evidence="1">EspeVRDwgs_2016</strain>
        <tissue evidence="1">Muscle</tissue>
    </source>
</reference>
<dbReference type="Proteomes" id="UP000327493">
    <property type="component" value="Unassembled WGS sequence"/>
</dbReference>
<keyword evidence="2" id="KW-1185">Reference proteome</keyword>
<proteinExistence type="predicted"/>
<accession>A0A5J5CC55</accession>
<dbReference type="AlphaFoldDB" id="A0A5J5CC55"/>